<feature type="transmembrane region" description="Helical" evidence="1">
    <location>
        <begin position="85"/>
        <end position="107"/>
    </location>
</feature>
<dbReference type="Proteomes" id="UP001501565">
    <property type="component" value="Unassembled WGS sequence"/>
</dbReference>
<evidence type="ECO:0000313" key="3">
    <source>
        <dbReference type="Proteomes" id="UP001501565"/>
    </source>
</evidence>
<gene>
    <name evidence="2" type="ORF">GCM10022277_08140</name>
</gene>
<accession>A0ABP7M5Y9</accession>
<reference evidence="3" key="1">
    <citation type="journal article" date="2019" name="Int. J. Syst. Evol. Microbiol.">
        <title>The Global Catalogue of Microorganisms (GCM) 10K type strain sequencing project: providing services to taxonomists for standard genome sequencing and annotation.</title>
        <authorList>
            <consortium name="The Broad Institute Genomics Platform"/>
            <consortium name="The Broad Institute Genome Sequencing Center for Infectious Disease"/>
            <person name="Wu L."/>
            <person name="Ma J."/>
        </authorList>
    </citation>
    <scope>NUCLEOTIDE SEQUENCE [LARGE SCALE GENOMIC DNA]</scope>
    <source>
        <strain evidence="3">JCM 17551</strain>
    </source>
</reference>
<keyword evidence="1" id="KW-0812">Transmembrane</keyword>
<evidence type="ECO:0000256" key="1">
    <source>
        <dbReference type="SAM" id="Phobius"/>
    </source>
</evidence>
<keyword evidence="1" id="KW-0472">Membrane</keyword>
<keyword evidence="1" id="KW-1133">Transmembrane helix</keyword>
<proteinExistence type="predicted"/>
<feature type="transmembrane region" description="Helical" evidence="1">
    <location>
        <begin position="113"/>
        <end position="137"/>
    </location>
</feature>
<evidence type="ECO:0000313" key="2">
    <source>
        <dbReference type="EMBL" id="GAA3915826.1"/>
    </source>
</evidence>
<protein>
    <submittedName>
        <fullName evidence="2">Uncharacterized protein</fullName>
    </submittedName>
</protein>
<name>A0ABP7M5Y9_9GAMM</name>
<keyword evidence="3" id="KW-1185">Reference proteome</keyword>
<feature type="transmembrane region" description="Helical" evidence="1">
    <location>
        <begin position="54"/>
        <end position="73"/>
    </location>
</feature>
<sequence length="152" mass="16511">MESNNNSVLNTLLTSGFLPGFISTLTFHQIALTVFWSLGLVGFAPYSLDATQPFGIPAVLSLAFWGGIWGIFYRLAANQFPSIKAYWLILMATLLPTIAFIAVVAPIKGIPFSIFTVQLITVAVCINLAWALGTAFLSQRLTKSNPVKFAHS</sequence>
<organism evidence="2 3">
    <name type="scientific">Litoribacillus peritrichatus</name>
    <dbReference type="NCBI Taxonomy" id="718191"/>
    <lineage>
        <taxon>Bacteria</taxon>
        <taxon>Pseudomonadati</taxon>
        <taxon>Pseudomonadota</taxon>
        <taxon>Gammaproteobacteria</taxon>
        <taxon>Oceanospirillales</taxon>
        <taxon>Oceanospirillaceae</taxon>
        <taxon>Litoribacillus</taxon>
    </lineage>
</organism>
<comment type="caution">
    <text evidence="2">The sequence shown here is derived from an EMBL/GenBank/DDBJ whole genome shotgun (WGS) entry which is preliminary data.</text>
</comment>
<dbReference type="RefSeq" id="WP_344795750.1">
    <property type="nucleotide sequence ID" value="NZ_BAABBN010000004.1"/>
</dbReference>
<dbReference type="EMBL" id="BAABBN010000004">
    <property type="protein sequence ID" value="GAA3915826.1"/>
    <property type="molecule type" value="Genomic_DNA"/>
</dbReference>